<accession>A0A2T2WYP7</accession>
<organism evidence="1 2">
    <name type="scientific">Sulfobacillus thermosulfidooxidans</name>
    <dbReference type="NCBI Taxonomy" id="28034"/>
    <lineage>
        <taxon>Bacteria</taxon>
        <taxon>Bacillati</taxon>
        <taxon>Bacillota</taxon>
        <taxon>Clostridia</taxon>
        <taxon>Eubacteriales</taxon>
        <taxon>Clostridiales Family XVII. Incertae Sedis</taxon>
        <taxon>Sulfobacillus</taxon>
    </lineage>
</organism>
<gene>
    <name evidence="1" type="ORF">C7B47_08405</name>
</gene>
<protein>
    <submittedName>
        <fullName evidence="1">Uncharacterized protein</fullName>
    </submittedName>
</protein>
<sequence length="69" mass="7610">MDRILEKAVVIATATALSLLIISNAWHTVIVPQPIPSWTIPHSGSLLGLTSSWQHGMTSLHAFFTFLRK</sequence>
<dbReference type="AlphaFoldDB" id="A0A2T2WYP7"/>
<evidence type="ECO:0000313" key="1">
    <source>
        <dbReference type="EMBL" id="PSR27364.1"/>
    </source>
</evidence>
<proteinExistence type="predicted"/>
<name>A0A2T2WYP7_SULTH</name>
<comment type="caution">
    <text evidence="1">The sequence shown here is derived from an EMBL/GenBank/DDBJ whole genome shotgun (WGS) entry which is preliminary data.</text>
</comment>
<reference evidence="1 2" key="1">
    <citation type="journal article" date="2014" name="BMC Genomics">
        <title>Comparison of environmental and isolate Sulfobacillus genomes reveals diverse carbon, sulfur, nitrogen, and hydrogen metabolisms.</title>
        <authorList>
            <person name="Justice N.B."/>
            <person name="Norman A."/>
            <person name="Brown C.T."/>
            <person name="Singh A."/>
            <person name="Thomas B.C."/>
            <person name="Banfield J.F."/>
        </authorList>
    </citation>
    <scope>NUCLEOTIDE SEQUENCE [LARGE SCALE GENOMIC DNA]</scope>
    <source>
        <strain evidence="1">AMDSBA5</strain>
    </source>
</reference>
<dbReference type="EMBL" id="PXYX01000013">
    <property type="protein sequence ID" value="PSR27364.1"/>
    <property type="molecule type" value="Genomic_DNA"/>
</dbReference>
<evidence type="ECO:0000313" key="2">
    <source>
        <dbReference type="Proteomes" id="UP000242705"/>
    </source>
</evidence>
<dbReference type="Proteomes" id="UP000242705">
    <property type="component" value="Unassembled WGS sequence"/>
</dbReference>